<evidence type="ECO:0000256" key="9">
    <source>
        <dbReference type="ARBA" id="ARBA00070752"/>
    </source>
</evidence>
<dbReference type="GO" id="GO:0005615">
    <property type="term" value="C:extracellular space"/>
    <property type="evidence" value="ECO:0007669"/>
    <property type="project" value="Ensembl"/>
</dbReference>
<dbReference type="SUPFAM" id="SSF49842">
    <property type="entry name" value="TNF-like"/>
    <property type="match status" value="1"/>
</dbReference>
<dbReference type="Ensembl" id="ENSBGRT00000026414.1">
    <property type="protein sequence ID" value="ENSBGRP00000022888.1"/>
    <property type="gene ID" value="ENSBGRG00000014333.1"/>
</dbReference>
<dbReference type="InterPro" id="IPR008983">
    <property type="entry name" value="Tumour_necrosis_fac-like_dom"/>
</dbReference>
<dbReference type="GO" id="GO:0043491">
    <property type="term" value="P:phosphatidylinositol 3-kinase/protein kinase B signal transduction"/>
    <property type="evidence" value="ECO:0007669"/>
    <property type="project" value="Ensembl"/>
</dbReference>
<keyword evidence="3" id="KW-0372">Hormone</keyword>
<dbReference type="Gene3D" id="2.60.120.40">
    <property type="match status" value="1"/>
</dbReference>
<feature type="region of interest" description="Disordered" evidence="12">
    <location>
        <begin position="82"/>
        <end position="116"/>
    </location>
</feature>
<evidence type="ECO:0000256" key="12">
    <source>
        <dbReference type="SAM" id="MobiDB-lite"/>
    </source>
</evidence>
<comment type="similarity">
    <text evidence="7">Belongs to the adipolin/erythroferrone family.</text>
</comment>
<dbReference type="GO" id="GO:0046326">
    <property type="term" value="P:positive regulation of D-glucose import"/>
    <property type="evidence" value="ECO:0007669"/>
    <property type="project" value="Ensembl"/>
</dbReference>
<gene>
    <name evidence="14" type="primary">C1QTNF12</name>
</gene>
<dbReference type="GO" id="GO:0046323">
    <property type="term" value="P:D-glucose import"/>
    <property type="evidence" value="ECO:0007669"/>
    <property type="project" value="Ensembl"/>
</dbReference>
<evidence type="ECO:0000313" key="15">
    <source>
        <dbReference type="Proteomes" id="UP000694520"/>
    </source>
</evidence>
<reference evidence="14" key="3">
    <citation type="submission" date="2025-09" db="UniProtKB">
        <authorList>
            <consortium name="Ensembl"/>
        </authorList>
    </citation>
    <scope>IDENTIFICATION</scope>
</reference>
<comment type="function">
    <text evidence="8">Insulin-sensitizing adipocyte-secreted protein (adipokine) that regulates glucose metabolism in liver and adipose tissue. Promotes glucose uptake in adipocytes and suppresses de novo glucose production in hepatocytes via the PI3K-Akt signaling pathway. Administration lead to reduction of blood glucose. Able to attenuate inflammation in fat tissue.</text>
</comment>
<organism evidence="14 15">
    <name type="scientific">Bos mutus grunniens</name>
    <name type="common">Wild yak</name>
    <name type="synonym">Bos grunniens</name>
    <dbReference type="NCBI Taxonomy" id="30521"/>
    <lineage>
        <taxon>Eukaryota</taxon>
        <taxon>Metazoa</taxon>
        <taxon>Chordata</taxon>
        <taxon>Craniata</taxon>
        <taxon>Vertebrata</taxon>
        <taxon>Euteleostomi</taxon>
        <taxon>Mammalia</taxon>
        <taxon>Eutheria</taxon>
        <taxon>Laurasiatheria</taxon>
        <taxon>Artiodactyla</taxon>
        <taxon>Ruminantia</taxon>
        <taxon>Pecora</taxon>
        <taxon>Bovidae</taxon>
        <taxon>Bovinae</taxon>
        <taxon>Bos</taxon>
    </lineage>
</organism>
<dbReference type="GO" id="GO:0051649">
    <property type="term" value="P:establishment of localization in cell"/>
    <property type="evidence" value="ECO:0007669"/>
    <property type="project" value="Ensembl"/>
</dbReference>
<dbReference type="GO" id="GO:0051897">
    <property type="term" value="P:positive regulation of phosphatidylinositol 3-kinase/protein kinase B signal transduction"/>
    <property type="evidence" value="ECO:0007669"/>
    <property type="project" value="Ensembl"/>
</dbReference>
<evidence type="ECO:0000256" key="4">
    <source>
        <dbReference type="ARBA" id="ARBA00022729"/>
    </source>
</evidence>
<reference evidence="14" key="2">
    <citation type="submission" date="2025-08" db="UniProtKB">
        <authorList>
            <consortium name="Ensembl"/>
        </authorList>
    </citation>
    <scope>IDENTIFICATION</scope>
</reference>
<evidence type="ECO:0000256" key="7">
    <source>
        <dbReference type="ARBA" id="ARBA00038198"/>
    </source>
</evidence>
<dbReference type="FunFam" id="2.60.120.40:FF:000012">
    <property type="entry name" value="Adipolin isoform X1"/>
    <property type="match status" value="1"/>
</dbReference>
<dbReference type="GO" id="GO:0045721">
    <property type="term" value="P:negative regulation of gluconeogenesis"/>
    <property type="evidence" value="ECO:0007669"/>
    <property type="project" value="Ensembl"/>
</dbReference>
<keyword evidence="2" id="KW-0964">Secreted</keyword>
<accession>A0A8B9XJK9</accession>
<evidence type="ECO:0000256" key="11">
    <source>
        <dbReference type="ARBA" id="ARBA00082819"/>
    </source>
</evidence>
<dbReference type="GO" id="GO:0005179">
    <property type="term" value="F:hormone activity"/>
    <property type="evidence" value="ECO:0007669"/>
    <property type="project" value="UniProtKB-KW"/>
</dbReference>
<evidence type="ECO:0000256" key="2">
    <source>
        <dbReference type="ARBA" id="ARBA00022525"/>
    </source>
</evidence>
<evidence type="ECO:0000256" key="10">
    <source>
        <dbReference type="ARBA" id="ARBA00081134"/>
    </source>
</evidence>
<dbReference type="InterPro" id="IPR052136">
    <property type="entry name" value="Adipolin/Erythroferrone-rel"/>
</dbReference>
<evidence type="ECO:0000256" key="8">
    <source>
        <dbReference type="ARBA" id="ARBA00055506"/>
    </source>
</evidence>
<sequence>MWVPTQQQTAGFWTRVPSLSPRGALQCPVAIFPVSAPSPTPAAWALRFLLFAGGSGAGPSGLPEASGPEFTDAHVTWLNFVRRPDHGPSKKRCRGQDKKSRGLSGPPGHPSVEAPQESALREFQDMLKEATEHRSLGLLGPVLPEGIGRQLVAEAFHCRLRGPVLVDKKTLVELQGFQAPAAQGAFLRGSGLSLASGRFTAPVTAIFQFSASLHVDPRELQGRVRPRARDTVRVLVCIESLCHRHIEQLGPMGGDVHCGCLQAGQYTSVFVDNGSGAALTVQSSSSFSGLLLGP</sequence>
<evidence type="ECO:0000256" key="1">
    <source>
        <dbReference type="ARBA" id="ARBA00004613"/>
    </source>
</evidence>
<feature type="compositionally biased region" description="Basic and acidic residues" evidence="12">
    <location>
        <begin position="82"/>
        <end position="100"/>
    </location>
</feature>
<keyword evidence="6" id="KW-0325">Glycoprotein</keyword>
<evidence type="ECO:0000259" key="13">
    <source>
        <dbReference type="PROSITE" id="PS50871"/>
    </source>
</evidence>
<dbReference type="PROSITE" id="PS50871">
    <property type="entry name" value="C1Q"/>
    <property type="match status" value="1"/>
</dbReference>
<dbReference type="GO" id="GO:0006094">
    <property type="term" value="P:gluconeogenesis"/>
    <property type="evidence" value="ECO:0007669"/>
    <property type="project" value="Ensembl"/>
</dbReference>
<evidence type="ECO:0000313" key="14">
    <source>
        <dbReference type="Ensembl" id="ENSBGRP00000022888.1"/>
    </source>
</evidence>
<comment type="subcellular location">
    <subcellularLocation>
        <location evidence="1">Secreted</location>
    </subcellularLocation>
</comment>
<proteinExistence type="inferred from homology"/>
<feature type="domain" description="C1q" evidence="13">
    <location>
        <begin position="149"/>
        <end position="294"/>
    </location>
</feature>
<dbReference type="GeneTree" id="ENSGT00940000160300"/>
<dbReference type="PANTHER" id="PTHR24019:SF12">
    <property type="entry name" value="ADIPOLIN"/>
    <property type="match status" value="1"/>
</dbReference>
<evidence type="ECO:0000256" key="3">
    <source>
        <dbReference type="ARBA" id="ARBA00022702"/>
    </source>
</evidence>
<dbReference type="AlphaFoldDB" id="A0A8B9XJK9"/>
<dbReference type="InterPro" id="IPR001073">
    <property type="entry name" value="C1q_dom"/>
</dbReference>
<keyword evidence="5" id="KW-1015">Disulfide bond</keyword>
<protein>
    <recommendedName>
        <fullName evidence="9">Adipolin</fullName>
    </recommendedName>
    <alternativeName>
        <fullName evidence="10">Adipose-derived insulin-sensitizing factor</fullName>
    </alternativeName>
    <alternativeName>
        <fullName evidence="11">Complement C1q tumor necrosis factor-related protein 12</fullName>
    </alternativeName>
</protein>
<evidence type="ECO:0000256" key="6">
    <source>
        <dbReference type="ARBA" id="ARBA00023180"/>
    </source>
</evidence>
<keyword evidence="15" id="KW-1185">Reference proteome</keyword>
<reference evidence="14" key="1">
    <citation type="submission" date="2019-05" db="EMBL/GenBank/DDBJ databases">
        <authorList>
            <person name="Zhang S."/>
            <person name="Liu J."/>
        </authorList>
    </citation>
    <scope>NUCLEOTIDE SEQUENCE [LARGE SCALE GENOMIC DNA]</scope>
</reference>
<dbReference type="GO" id="GO:0050728">
    <property type="term" value="P:negative regulation of inflammatory response"/>
    <property type="evidence" value="ECO:0007669"/>
    <property type="project" value="Ensembl"/>
</dbReference>
<keyword evidence="4" id="KW-0732">Signal</keyword>
<name>A0A8B9XJK9_BOSMU</name>
<dbReference type="PANTHER" id="PTHR24019">
    <property type="entry name" value="ADIPOLIN"/>
    <property type="match status" value="1"/>
</dbReference>
<evidence type="ECO:0000256" key="5">
    <source>
        <dbReference type="ARBA" id="ARBA00023157"/>
    </source>
</evidence>
<dbReference type="Proteomes" id="UP000694520">
    <property type="component" value="Chromosome 14"/>
</dbReference>
<dbReference type="GO" id="GO:0035774">
    <property type="term" value="P:positive regulation of insulin secretion involved in cellular response to glucose stimulus"/>
    <property type="evidence" value="ECO:0007669"/>
    <property type="project" value="Ensembl"/>
</dbReference>
<dbReference type="GO" id="GO:0046628">
    <property type="term" value="P:positive regulation of insulin receptor signaling pathway"/>
    <property type="evidence" value="ECO:0007669"/>
    <property type="project" value="Ensembl"/>
</dbReference>